<dbReference type="GO" id="GO:0006886">
    <property type="term" value="P:intracellular protein transport"/>
    <property type="evidence" value="ECO:0007669"/>
    <property type="project" value="InterPro"/>
</dbReference>
<organism evidence="2 3">
    <name type="scientific">Nesidiocoris tenuis</name>
    <dbReference type="NCBI Taxonomy" id="355587"/>
    <lineage>
        <taxon>Eukaryota</taxon>
        <taxon>Metazoa</taxon>
        <taxon>Ecdysozoa</taxon>
        <taxon>Arthropoda</taxon>
        <taxon>Hexapoda</taxon>
        <taxon>Insecta</taxon>
        <taxon>Pterygota</taxon>
        <taxon>Neoptera</taxon>
        <taxon>Paraneoptera</taxon>
        <taxon>Hemiptera</taxon>
        <taxon>Heteroptera</taxon>
        <taxon>Panheteroptera</taxon>
        <taxon>Cimicomorpha</taxon>
        <taxon>Miridae</taxon>
        <taxon>Dicyphina</taxon>
        <taxon>Nesidiocoris</taxon>
    </lineage>
</organism>
<dbReference type="GO" id="GO:0005801">
    <property type="term" value="C:cis-Golgi network"/>
    <property type="evidence" value="ECO:0007669"/>
    <property type="project" value="InterPro"/>
</dbReference>
<keyword evidence="3" id="KW-1185">Reference proteome</keyword>
<proteinExistence type="predicted"/>
<evidence type="ECO:0000313" key="3">
    <source>
        <dbReference type="Proteomes" id="UP000479000"/>
    </source>
</evidence>
<evidence type="ECO:0000259" key="1">
    <source>
        <dbReference type="Pfam" id="PF20671"/>
    </source>
</evidence>
<dbReference type="PANTHER" id="PTHR13302:SF8">
    <property type="entry name" value="CONSERVED OLIGOMERIC GOLGI COMPLEX SUBUNIT 3"/>
    <property type="match status" value="1"/>
</dbReference>
<gene>
    <name evidence="2" type="ORF">NTEN_LOCUS4362</name>
</gene>
<evidence type="ECO:0000313" key="2">
    <source>
        <dbReference type="EMBL" id="CAA9998068.1"/>
    </source>
</evidence>
<dbReference type="InterPro" id="IPR007265">
    <property type="entry name" value="COG_su3"/>
</dbReference>
<dbReference type="Pfam" id="PF20671">
    <property type="entry name" value="COG3_C"/>
    <property type="match status" value="1"/>
</dbReference>
<feature type="domain" description="Conserved oligomeric Golgi complex subunit 3 C-terminal" evidence="1">
    <location>
        <begin position="139"/>
        <end position="488"/>
    </location>
</feature>
<dbReference type="GO" id="GO:0006891">
    <property type="term" value="P:intra-Golgi vesicle-mediated transport"/>
    <property type="evidence" value="ECO:0007669"/>
    <property type="project" value="TreeGrafter"/>
</dbReference>
<dbReference type="Proteomes" id="UP000479000">
    <property type="component" value="Unassembled WGS sequence"/>
</dbReference>
<dbReference type="GO" id="GO:0017119">
    <property type="term" value="C:Golgi transport complex"/>
    <property type="evidence" value="ECO:0007669"/>
    <property type="project" value="TreeGrafter"/>
</dbReference>
<dbReference type="GO" id="GO:0016020">
    <property type="term" value="C:membrane"/>
    <property type="evidence" value="ECO:0007669"/>
    <property type="project" value="InterPro"/>
</dbReference>
<dbReference type="PANTHER" id="PTHR13302">
    <property type="entry name" value="CONSERVED OLIGOMERIC GOLGI COMPLEX COMPONENT 3"/>
    <property type="match status" value="1"/>
</dbReference>
<reference evidence="2 3" key="1">
    <citation type="submission" date="2020-02" db="EMBL/GenBank/DDBJ databases">
        <authorList>
            <person name="Ferguson B K."/>
        </authorList>
    </citation>
    <scope>NUCLEOTIDE SEQUENCE [LARGE SCALE GENOMIC DNA]</scope>
</reference>
<dbReference type="AlphaFoldDB" id="A0A6H5G760"/>
<sequence>MQIKCIELSLKKFGNNVRKKLDNNKQLELHSTNVRPFESQQTITTFQALKISSEFFMEWYTAKEDKWCDRGDIHYHDYLHQLCNQKNDCCEILAQPKFKESFNYLSRYQQCQRRLLAMMRDAIASGLSLATLHASANTASHYAKFQVARHNLRPLIAMMEDRSSHTELYEAMLAECHEAYVSERQNLIGPSVLNTMESLVGANTTTGGVVDLCSLMRAACAFLIHVSLDEHKLYGQFFTVQTDTFDKYLETLCVSLYDVTRPLVIHMKHLESLAELCSILRLEMLQEQVSNNKEALSAFGGVAEQLLHDVQERLVFRAHMYLRTDVAEYNPSPGDLAYPEKLHLMQSIAQSVHDQEMSQLTRSESRASLNSLCSVASQDALKSMNPNMPTSSPADLHGMWYPPVRRTLLCLSRLYRCVERPTFQGISQEALSLCMQSIKLAAEKITSNKSPLDGEMFQIKHLLILREQIAPFQVDFTVKEMALDFSKMKSAAAQLLNKRTKLFSLSSNNALLEFLLEGSPEVREQWLDSRKDVDRALKASCEAFILHSTSHLLPSFIPFLEQVGVHWLLCGLWEVRKFHYSVEKMFASSSQAEHWKAEELLKLQPWATPAALSTLVQNALKCIKTKLPGLQATMQLYLANRDTEFILYRPIRNNVVGCFTRLHQVLVSSGYTADEQTQIGCPTAEQAYVLVSSVSLLQQHALAQQQQRKISTSSQLVNEKKVDAPLHQEIGDERLPRLEKLSFEGLVSLGWCFGTLFPEIMYLCNRSENFFYNTLTTFLFYVGIKGPRTKIKTHKRSCPI</sequence>
<accession>A0A6H5G760</accession>
<name>A0A6H5G760_9HEMI</name>
<protein>
    <recommendedName>
        <fullName evidence="1">Conserved oligomeric Golgi complex subunit 3 C-terminal domain-containing protein</fullName>
    </recommendedName>
</protein>
<dbReference type="InterPro" id="IPR048685">
    <property type="entry name" value="COG3_C"/>
</dbReference>
<dbReference type="EMBL" id="CADCXU010006502">
    <property type="protein sequence ID" value="CAA9998068.1"/>
    <property type="molecule type" value="Genomic_DNA"/>
</dbReference>
<dbReference type="GO" id="GO:0007030">
    <property type="term" value="P:Golgi organization"/>
    <property type="evidence" value="ECO:0007669"/>
    <property type="project" value="TreeGrafter"/>
</dbReference>
<dbReference type="OrthoDB" id="296793at2759"/>